<dbReference type="AlphaFoldDB" id="A0A015KJT1"/>
<dbReference type="PANTHER" id="PTHR44329">
    <property type="entry name" value="SERINE/THREONINE-PROTEIN KINASE TNNI3K-RELATED"/>
    <property type="match status" value="1"/>
</dbReference>
<dbReference type="Proteomes" id="UP000022910">
    <property type="component" value="Unassembled WGS sequence"/>
</dbReference>
<dbReference type="HOGENOM" id="CLU_000288_7_0_1"/>
<feature type="domain" description="Protein kinase" evidence="1">
    <location>
        <begin position="1"/>
        <end position="185"/>
    </location>
</feature>
<keyword evidence="3" id="KW-1185">Reference proteome</keyword>
<evidence type="ECO:0000259" key="1">
    <source>
        <dbReference type="PROSITE" id="PS50011"/>
    </source>
</evidence>
<dbReference type="EMBL" id="JEMT01017528">
    <property type="protein sequence ID" value="EXX67819.1"/>
    <property type="molecule type" value="Genomic_DNA"/>
</dbReference>
<dbReference type="InterPro" id="IPR000719">
    <property type="entry name" value="Prot_kinase_dom"/>
</dbReference>
<sequence length="274" mass="31668">MVVMDFANKGNLRENLARIIKFTWKQKLYMLYEIITGLKDIHEQNLIHCDFHDGNILNHEDKSEDKLYVCDLGLCRPVKSFLKKDDIFGVISFMPPEVFRGKSYTPASDVYSFSMIMWEFTSGVPPFNDRAHDLQLSLSICEGERPEIIENTPQCYVELMKKCWDGDPLKRPSSKEVLNIIGEWIFIPNDNESVKNFEDDINEELKCNIMEFINAPIGRNNLTIESHPQARCTSRLLDFNSKKLNEILESNDLQAYHSNYPAASVTEDLDDCII</sequence>
<reference evidence="2 3" key="1">
    <citation type="submission" date="2014-02" db="EMBL/GenBank/DDBJ databases">
        <title>Single nucleus genome sequencing reveals high similarity among nuclei of an endomycorrhizal fungus.</title>
        <authorList>
            <person name="Lin K."/>
            <person name="Geurts R."/>
            <person name="Zhang Z."/>
            <person name="Limpens E."/>
            <person name="Saunders D.G."/>
            <person name="Mu D."/>
            <person name="Pang E."/>
            <person name="Cao H."/>
            <person name="Cha H."/>
            <person name="Lin T."/>
            <person name="Zhou Q."/>
            <person name="Shang Y."/>
            <person name="Li Y."/>
            <person name="Ivanov S."/>
            <person name="Sharma T."/>
            <person name="Velzen R.V."/>
            <person name="Ruijter N.D."/>
            <person name="Aanen D.K."/>
            <person name="Win J."/>
            <person name="Kamoun S."/>
            <person name="Bisseling T."/>
            <person name="Huang S."/>
        </authorList>
    </citation>
    <scope>NUCLEOTIDE SEQUENCE [LARGE SCALE GENOMIC DNA]</scope>
    <source>
        <strain evidence="3">DAOM197198w</strain>
    </source>
</reference>
<evidence type="ECO:0000313" key="2">
    <source>
        <dbReference type="EMBL" id="EXX67819.1"/>
    </source>
</evidence>
<evidence type="ECO:0000313" key="3">
    <source>
        <dbReference type="Proteomes" id="UP000022910"/>
    </source>
</evidence>
<comment type="caution">
    <text evidence="2">The sequence shown here is derived from an EMBL/GenBank/DDBJ whole genome shotgun (WGS) entry which is preliminary data.</text>
</comment>
<name>A0A015KJT1_RHIIW</name>
<dbReference type="GO" id="GO:0004674">
    <property type="term" value="F:protein serine/threonine kinase activity"/>
    <property type="evidence" value="ECO:0007669"/>
    <property type="project" value="TreeGrafter"/>
</dbReference>
<dbReference type="InterPro" id="IPR001245">
    <property type="entry name" value="Ser-Thr/Tyr_kinase_cat_dom"/>
</dbReference>
<dbReference type="InterPro" id="IPR011009">
    <property type="entry name" value="Kinase-like_dom_sf"/>
</dbReference>
<organism evidence="2 3">
    <name type="scientific">Rhizophagus irregularis (strain DAOM 197198w)</name>
    <name type="common">Glomus intraradices</name>
    <dbReference type="NCBI Taxonomy" id="1432141"/>
    <lineage>
        <taxon>Eukaryota</taxon>
        <taxon>Fungi</taxon>
        <taxon>Fungi incertae sedis</taxon>
        <taxon>Mucoromycota</taxon>
        <taxon>Glomeromycotina</taxon>
        <taxon>Glomeromycetes</taxon>
        <taxon>Glomerales</taxon>
        <taxon>Glomeraceae</taxon>
        <taxon>Rhizophagus</taxon>
    </lineage>
</organism>
<dbReference type="Pfam" id="PF07714">
    <property type="entry name" value="PK_Tyr_Ser-Thr"/>
    <property type="match status" value="1"/>
</dbReference>
<dbReference type="InterPro" id="IPR051681">
    <property type="entry name" value="Ser/Thr_Kinases-Pseudokinases"/>
</dbReference>
<dbReference type="SUPFAM" id="SSF56112">
    <property type="entry name" value="Protein kinase-like (PK-like)"/>
    <property type="match status" value="1"/>
</dbReference>
<dbReference type="PROSITE" id="PS50011">
    <property type="entry name" value="PROTEIN_KINASE_DOM"/>
    <property type="match status" value="1"/>
</dbReference>
<accession>A0A015KJT1</accession>
<dbReference type="GO" id="GO:0005524">
    <property type="term" value="F:ATP binding"/>
    <property type="evidence" value="ECO:0007669"/>
    <property type="project" value="InterPro"/>
</dbReference>
<gene>
    <name evidence="2" type="ORF">RirG_110790</name>
</gene>
<dbReference type="Gene3D" id="1.10.510.10">
    <property type="entry name" value="Transferase(Phosphotransferase) domain 1"/>
    <property type="match status" value="1"/>
</dbReference>
<proteinExistence type="predicted"/>
<protein>
    <submittedName>
        <fullName evidence="2">Cmk1p</fullName>
    </submittedName>
</protein>